<protein>
    <submittedName>
        <fullName evidence="2">Uncharacterized protein</fullName>
    </submittedName>
</protein>
<keyword evidence="3" id="KW-1185">Reference proteome</keyword>
<organism evidence="2 3">
    <name type="scientific">Lysobacter capsici AZ78</name>
    <dbReference type="NCBI Taxonomy" id="1444315"/>
    <lineage>
        <taxon>Bacteria</taxon>
        <taxon>Pseudomonadati</taxon>
        <taxon>Pseudomonadota</taxon>
        <taxon>Gammaproteobacteria</taxon>
        <taxon>Lysobacterales</taxon>
        <taxon>Lysobacteraceae</taxon>
        <taxon>Lysobacter</taxon>
    </lineage>
</organism>
<dbReference type="Proteomes" id="UP000023435">
    <property type="component" value="Unassembled WGS sequence"/>
</dbReference>
<reference evidence="2 3" key="1">
    <citation type="journal article" date="2014" name="Genome Announc.">
        <title>Draft Genome Sequence of Lysobacter capsici AZ78, a Bacterium Antagonistic to Plant-Pathogenic Oomycetes.</title>
        <authorList>
            <person name="Puopolo G."/>
            <person name="Sonego P."/>
            <person name="Engelen K."/>
            <person name="Pertot I."/>
        </authorList>
    </citation>
    <scope>NUCLEOTIDE SEQUENCE [LARGE SCALE GENOMIC DNA]</scope>
    <source>
        <strain evidence="2 3">AZ78</strain>
    </source>
</reference>
<sequence length="58" mass="6099">MDRPRFSADFSRYRAIAGARAGSLRALPPDTRGTAPASGDTPQLQGLTACAMLQGTTF</sequence>
<dbReference type="AlphaFoldDB" id="A0A108U4A3"/>
<accession>A0A108U4A3</accession>
<gene>
    <name evidence="2" type="ORF">AZ78_4966</name>
</gene>
<evidence type="ECO:0000313" key="2">
    <source>
        <dbReference type="EMBL" id="KWS02299.1"/>
    </source>
</evidence>
<proteinExistence type="predicted"/>
<evidence type="ECO:0000313" key="3">
    <source>
        <dbReference type="Proteomes" id="UP000023435"/>
    </source>
</evidence>
<name>A0A108U4A3_9GAMM</name>
<dbReference type="EMBL" id="JAJA02000002">
    <property type="protein sequence ID" value="KWS02299.1"/>
    <property type="molecule type" value="Genomic_DNA"/>
</dbReference>
<comment type="caution">
    <text evidence="2">The sequence shown here is derived from an EMBL/GenBank/DDBJ whole genome shotgun (WGS) entry which is preliminary data.</text>
</comment>
<evidence type="ECO:0000256" key="1">
    <source>
        <dbReference type="SAM" id="MobiDB-lite"/>
    </source>
</evidence>
<feature type="region of interest" description="Disordered" evidence="1">
    <location>
        <begin position="24"/>
        <end position="43"/>
    </location>
</feature>